<gene>
    <name evidence="1" type="ORF">UR91_C0030G0004</name>
</gene>
<dbReference type="AlphaFoldDB" id="A0A0G0D3N7"/>
<sequence length="221" mass="25996">MARKLDKQKALVMRKKGMSYSQIKEKLGVSKSTLSGWLYNMPLSVKRIRELQADSPIRIEKYRNTMRAKKEKKFAEAYQEMSKKIGKLTKRELFLSGLFLYWAEGSKTTRGTVGLTNTNPTMLKFYIKWLKLFGYLKKDFSVHLHLYSDMNIRKQEKYWAQELDIPLSQFRKSYIKKTLLTSITYHNGFGQGTCTVMVLNARFYEKVLMGLKYIQDSFCKL</sequence>
<evidence type="ECO:0000313" key="1">
    <source>
        <dbReference type="EMBL" id="KKP87973.1"/>
    </source>
</evidence>
<dbReference type="Pfam" id="PF13384">
    <property type="entry name" value="HTH_23"/>
    <property type="match status" value="1"/>
</dbReference>
<reference evidence="1 2" key="1">
    <citation type="journal article" date="2015" name="Nature">
        <title>rRNA introns, odd ribosomes, and small enigmatic genomes across a large radiation of phyla.</title>
        <authorList>
            <person name="Brown C.T."/>
            <person name="Hug L.A."/>
            <person name="Thomas B.C."/>
            <person name="Sharon I."/>
            <person name="Castelle C.J."/>
            <person name="Singh A."/>
            <person name="Wilkins M.J."/>
            <person name="Williams K.H."/>
            <person name="Banfield J.F."/>
        </authorList>
    </citation>
    <scope>NUCLEOTIDE SEQUENCE [LARGE SCALE GENOMIC DNA]</scope>
</reference>
<protein>
    <submittedName>
        <fullName evidence="1">Uncharacterized protein</fullName>
    </submittedName>
</protein>
<dbReference type="Proteomes" id="UP000034798">
    <property type="component" value="Unassembled WGS sequence"/>
</dbReference>
<evidence type="ECO:0000313" key="2">
    <source>
        <dbReference type="Proteomes" id="UP000034798"/>
    </source>
</evidence>
<accession>A0A0G0D3N7</accession>
<name>A0A0G0D3N7_9BACT</name>
<organism evidence="1 2">
    <name type="scientific">Candidatus Nomurabacteria bacterium GW2011_GWC2_35_8</name>
    <dbReference type="NCBI Taxonomy" id="1618752"/>
    <lineage>
        <taxon>Bacteria</taxon>
        <taxon>Candidatus Nomuraibacteriota</taxon>
    </lineage>
</organism>
<proteinExistence type="predicted"/>
<comment type="caution">
    <text evidence="1">The sequence shown here is derived from an EMBL/GenBank/DDBJ whole genome shotgun (WGS) entry which is preliminary data.</text>
</comment>
<dbReference type="EMBL" id="LBQZ01000030">
    <property type="protein sequence ID" value="KKP87973.1"/>
    <property type="molecule type" value="Genomic_DNA"/>
</dbReference>